<gene>
    <name evidence="1" type="ORF">TL08_03150</name>
</gene>
<evidence type="ECO:0008006" key="3">
    <source>
        <dbReference type="Google" id="ProtNLM"/>
    </source>
</evidence>
<dbReference type="InterPro" id="IPR010281">
    <property type="entry name" value="DUF885"/>
</dbReference>
<evidence type="ECO:0000313" key="2">
    <source>
        <dbReference type="Proteomes" id="UP000095210"/>
    </source>
</evidence>
<dbReference type="AlphaFoldDB" id="A0AAC9HLR7"/>
<reference evidence="2" key="1">
    <citation type="submission" date="2016-03" db="EMBL/GenBank/DDBJ databases">
        <title>Complete genome sequence of the type strain Actinoalloteichus hymeniacidonis DSM 45092.</title>
        <authorList>
            <person name="Schaffert L."/>
            <person name="Albersmeier A."/>
            <person name="Winkler A."/>
            <person name="Kalinowski J."/>
            <person name="Zotchev S."/>
            <person name="Ruckert C."/>
        </authorList>
    </citation>
    <scope>NUCLEOTIDE SEQUENCE [LARGE SCALE GENOMIC DNA]</scope>
    <source>
        <strain evidence="2">HPA177(T) (DSM 45092(T))</strain>
    </source>
</reference>
<protein>
    <recommendedName>
        <fullName evidence="3">DUF885 domain-containing protein</fullName>
    </recommendedName>
</protein>
<dbReference type="Proteomes" id="UP000095210">
    <property type="component" value="Chromosome"/>
</dbReference>
<accession>A0AAC9HLR7</accession>
<sequence length="556" mass="61409">MTDVQTLVSDLTDIKFDLDPVTPTVLGLSGGRDALLPDHREEATDAVRSRLVDLAARAAKLDTTNLDAQDRITVAVVRQQTESILETQDLRLTEFTITDSFFAHAGELLFILPLITLPSENQAEDYLRRLEAIPDFLSALADRHRAGIAGGRTPVAHLVSKTIELVDRYLADPASDPLLRPKPAEPNADFEDRRKQILADRVHPAFADYRAVLADEVLSHGRPLDKVGLCWLPDGETTYRALAKSHTTTDRTPAELHQVGLDLIADLGREYRELGAKVFGTDDLAEIFDRLRTDPALRWSDGDELLDAARAAITRAEAVAPDWFGRLPSEQCRVEPVPEAEAPGAVGAYYMSGSLDGSRVGTYYANTYEAGERFRYTAEATAFHEAVPGHHFQITIAQELSDLPLIRRIAPLNAYLEGWGLYTERLADEMGLYSDDLAKFGMLTLDSMRAGRLVVDTGLHTMGWSRQQAVDYLIENTAMAPLEIEGEVDRYIAAPGQALSYMVGRLEINRLRSRAETELGERFDISAFHDAMLGSGALPLTVLDELIGDWIAAQQS</sequence>
<dbReference type="EMBL" id="CP014859">
    <property type="protein sequence ID" value="AOS61464.1"/>
    <property type="molecule type" value="Genomic_DNA"/>
</dbReference>
<dbReference type="PANTHER" id="PTHR33361:SF2">
    <property type="entry name" value="DUF885 DOMAIN-CONTAINING PROTEIN"/>
    <property type="match status" value="1"/>
</dbReference>
<organism evidence="1 2">
    <name type="scientific">Actinoalloteichus hymeniacidonis</name>
    <dbReference type="NCBI Taxonomy" id="340345"/>
    <lineage>
        <taxon>Bacteria</taxon>
        <taxon>Bacillati</taxon>
        <taxon>Actinomycetota</taxon>
        <taxon>Actinomycetes</taxon>
        <taxon>Pseudonocardiales</taxon>
        <taxon>Pseudonocardiaceae</taxon>
        <taxon>Actinoalloteichus</taxon>
    </lineage>
</organism>
<keyword evidence="2" id="KW-1185">Reference proteome</keyword>
<name>A0AAC9HLR7_9PSEU</name>
<dbReference type="KEGG" id="ahm:TL08_03150"/>
<evidence type="ECO:0000313" key="1">
    <source>
        <dbReference type="EMBL" id="AOS61464.1"/>
    </source>
</evidence>
<dbReference type="RefSeq" id="WP_069846431.1">
    <property type="nucleotide sequence ID" value="NZ_CP014859.1"/>
</dbReference>
<dbReference type="Pfam" id="PF05960">
    <property type="entry name" value="DUF885"/>
    <property type="match status" value="1"/>
</dbReference>
<proteinExistence type="predicted"/>
<dbReference type="PANTHER" id="PTHR33361">
    <property type="entry name" value="GLR0591 PROTEIN"/>
    <property type="match status" value="1"/>
</dbReference>